<reference evidence="2 3" key="1">
    <citation type="submission" date="2020-07" db="EMBL/GenBank/DDBJ databases">
        <title>Genomic Encyclopedia of Type Strains, Phase III (KMG-III): the genomes of soil and plant-associated and newly described type strains.</title>
        <authorList>
            <person name="Whitman W."/>
        </authorList>
    </citation>
    <scope>NUCLEOTIDE SEQUENCE [LARGE SCALE GENOMIC DNA]</scope>
    <source>
        <strain evidence="2 3">DSM 11255</strain>
    </source>
</reference>
<comment type="caution">
    <text evidence="2">The sequence shown here is derived from an EMBL/GenBank/DDBJ whole genome shotgun (WGS) entry which is preliminary data.</text>
</comment>
<protein>
    <submittedName>
        <fullName evidence="2">Uncharacterized protein</fullName>
    </submittedName>
</protein>
<dbReference type="RefSeq" id="WP_028052446.1">
    <property type="nucleotide sequence ID" value="NZ_ATYG01000021.1"/>
</dbReference>
<name>A0ABX2R7L6_9THEO</name>
<sequence length="255" mass="30087">MSDLNDVKKEIGTLPDGFFFYTPEEIKRIAKEEPIKAGHIFVEFFENVNLNELFKLYHEQTVLTAKIQRILNSLAEVADRIGLNITEPAAKVNWEWDGELLKITLPFLIPKLNYYANGWKDVRDSLIMQLARGLKDLPEDIKFQRAFCIFKFWYEKRIDWDAHNRAYHSIINALRLRKVIVDDSVKYLVPVLIGEKAPSKIEQKTEVFLFEVDKFNKFSHLFLPETPPENYQMPADEKYQKPPQNLVPENDDFWY</sequence>
<dbReference type="Proteomes" id="UP000604066">
    <property type="component" value="Unassembled WGS sequence"/>
</dbReference>
<organism evidence="2 3">
    <name type="scientific">Carboxydothermus ferrireducens DSM 11255</name>
    <dbReference type="NCBI Taxonomy" id="1119529"/>
    <lineage>
        <taxon>Bacteria</taxon>
        <taxon>Bacillati</taxon>
        <taxon>Bacillota</taxon>
        <taxon>Clostridia</taxon>
        <taxon>Thermoanaerobacterales</taxon>
        <taxon>Thermoanaerobacteraceae</taxon>
        <taxon>Carboxydothermus</taxon>
    </lineage>
</organism>
<proteinExistence type="predicted"/>
<keyword evidence="3" id="KW-1185">Reference proteome</keyword>
<evidence type="ECO:0000313" key="3">
    <source>
        <dbReference type="Proteomes" id="UP000604066"/>
    </source>
</evidence>
<dbReference type="EMBL" id="JACCBS010000001">
    <property type="protein sequence ID" value="NYE57166.1"/>
    <property type="molecule type" value="Genomic_DNA"/>
</dbReference>
<evidence type="ECO:0000313" key="2">
    <source>
        <dbReference type="EMBL" id="NYE57166.1"/>
    </source>
</evidence>
<evidence type="ECO:0000256" key="1">
    <source>
        <dbReference type="SAM" id="MobiDB-lite"/>
    </source>
</evidence>
<feature type="region of interest" description="Disordered" evidence="1">
    <location>
        <begin position="232"/>
        <end position="255"/>
    </location>
</feature>
<accession>A0ABX2R7L6</accession>
<gene>
    <name evidence="2" type="ORF">HDG70_000872</name>
</gene>